<evidence type="ECO:0000313" key="3">
    <source>
        <dbReference type="Proteomes" id="UP001497457"/>
    </source>
</evidence>
<evidence type="ECO:0000256" key="1">
    <source>
        <dbReference type="SAM" id="Phobius"/>
    </source>
</evidence>
<dbReference type="EMBL" id="OZ075136">
    <property type="protein sequence ID" value="CAL5002641.1"/>
    <property type="molecule type" value="Genomic_DNA"/>
</dbReference>
<name>A0ABC9BNU4_9POAL</name>
<dbReference type="PANTHER" id="PTHR31170">
    <property type="entry name" value="BNAC04G53230D PROTEIN"/>
    <property type="match status" value="1"/>
</dbReference>
<dbReference type="PANTHER" id="PTHR31170:SF18">
    <property type="entry name" value="(WILD MALAYSIAN BANANA) HYPOTHETICAL PROTEIN"/>
    <property type="match status" value="1"/>
</dbReference>
<organism evidence="2 3">
    <name type="scientific">Urochloa decumbens</name>
    <dbReference type="NCBI Taxonomy" id="240449"/>
    <lineage>
        <taxon>Eukaryota</taxon>
        <taxon>Viridiplantae</taxon>
        <taxon>Streptophyta</taxon>
        <taxon>Embryophyta</taxon>
        <taxon>Tracheophyta</taxon>
        <taxon>Spermatophyta</taxon>
        <taxon>Magnoliopsida</taxon>
        <taxon>Liliopsida</taxon>
        <taxon>Poales</taxon>
        <taxon>Poaceae</taxon>
        <taxon>PACMAD clade</taxon>
        <taxon>Panicoideae</taxon>
        <taxon>Panicodae</taxon>
        <taxon>Paniceae</taxon>
        <taxon>Melinidinae</taxon>
        <taxon>Urochloa</taxon>
    </lineage>
</organism>
<dbReference type="InterPro" id="IPR004158">
    <property type="entry name" value="DUF247_pln"/>
</dbReference>
<keyword evidence="1" id="KW-0812">Transmembrane</keyword>
<keyword evidence="1" id="KW-0472">Membrane</keyword>
<gene>
    <name evidence="2" type="ORF">URODEC1_LOCUS66049</name>
</gene>
<protein>
    <submittedName>
        <fullName evidence="2">Uncharacterized protein</fullName>
    </submittedName>
</protein>
<dbReference type="Proteomes" id="UP001497457">
    <property type="component" value="Chromosome 26rd"/>
</dbReference>
<keyword evidence="1" id="KW-1133">Transmembrane helix</keyword>
<dbReference type="Pfam" id="PF03140">
    <property type="entry name" value="DUF247"/>
    <property type="match status" value="1"/>
</dbReference>
<reference evidence="2" key="1">
    <citation type="submission" date="2024-10" db="EMBL/GenBank/DDBJ databases">
        <authorList>
            <person name="Ryan C."/>
        </authorList>
    </citation>
    <scope>NUCLEOTIDE SEQUENCE [LARGE SCALE GENOMIC DNA]</scope>
</reference>
<keyword evidence="3" id="KW-1185">Reference proteome</keyword>
<evidence type="ECO:0000313" key="2">
    <source>
        <dbReference type="EMBL" id="CAL5002641.1"/>
    </source>
</evidence>
<proteinExistence type="predicted"/>
<accession>A0ABC9BNU4</accession>
<feature type="transmembrane region" description="Helical" evidence="1">
    <location>
        <begin position="602"/>
        <end position="625"/>
    </location>
</feature>
<sequence length="633" mass="68380">MDGAVEDGALGHTITVAREAVGSMAVVGDSAAAFGAVAHEDENERQALADTAVSISDDSIVANDVVVEGDDEGEGATDCVRDEPAAASEISAQSGLITTAYSVASAADGVVAAQGDETVTIGDDMAETGTNVASSPESDEETMVNVELLAARNPEAPSREQIGDPDIAVDIPSQELREETESAPAVPPTVQVSAIIISNVGVLTRNVNAMEYEPQYVSIGPYYWTSQHDLARDDEKEIYLAAILRSPQNPGATEQDCLDALASLEDEARRCYANQFSVESRVFLRHMLLDGCYLLHRFGNMGAIPRRNGSPEASGHQVQRGGRSSTVLLSGGSNKLEDVAVVRDGIFLAENQIPFFIIEKIHELTYSGGDTSAADTITGYVRELLQMYNYSVTAPPLAEPSQPGNLLHLVHMHLKPSVLSSGAGTNRAVPTGERVGRWRSATDYHLAGMKFKCQPVGTGADEAHCILDVRLSRGSGVLEIPRLNVHAETWPLLRNLMALEQQNPAVGSHVTAYCVFMSQLASTERDVELLCMEGRVLQHGISNNAKVAALFSDLCSGIVFDPNNPDDNYLRGYCQKLERRYRRLLPRWMAWLEHTYFRNPCLAIGLFAVTVGIFCAIVQTVYSVLSYYPHGGH</sequence>
<dbReference type="AlphaFoldDB" id="A0ABC9BNU4"/>